<reference evidence="3" key="1">
    <citation type="submission" date="2022-11" db="UniProtKB">
        <authorList>
            <consortium name="WormBaseParasite"/>
        </authorList>
    </citation>
    <scope>IDENTIFICATION</scope>
</reference>
<evidence type="ECO:0000313" key="3">
    <source>
        <dbReference type="WBParaSite" id="nRc.2.0.1.t19418-RA"/>
    </source>
</evidence>
<organism evidence="2 3">
    <name type="scientific">Romanomermis culicivorax</name>
    <name type="common">Nematode worm</name>
    <dbReference type="NCBI Taxonomy" id="13658"/>
    <lineage>
        <taxon>Eukaryota</taxon>
        <taxon>Metazoa</taxon>
        <taxon>Ecdysozoa</taxon>
        <taxon>Nematoda</taxon>
        <taxon>Enoplea</taxon>
        <taxon>Dorylaimia</taxon>
        <taxon>Mermithida</taxon>
        <taxon>Mermithoidea</taxon>
        <taxon>Mermithidae</taxon>
        <taxon>Romanomermis</taxon>
    </lineage>
</organism>
<proteinExistence type="predicted"/>
<sequence length="308" mass="35637">MKVDDDITTDKLVIDERIAERPESEMAESKEAIAFSTDGGVPQLYSAIALQSMRDRGWNDERILFMAERKKKMRMKEKEKRKNGTKGSKVEQKEEDTSSIWHTTKGHRKGGNRRPLALVQVKFDSAVGQQSQADAEPSIHRRPDQELFTKIQRPLSRHLINILQPRERRGVGGADVNSYGDTNTQSTEEVDQHHFLHGAWREKFDIWIDMWWKTPHCQCDGMQLIHGSKTSNAHNEWAFKLGGHVYPAGWSRYLVVVEHHLYCPRQLGNSRLRRQLWDNCSCLNRWCLSWWGGGCNGSWHQSFSNLIT</sequence>
<evidence type="ECO:0000313" key="2">
    <source>
        <dbReference type="Proteomes" id="UP000887565"/>
    </source>
</evidence>
<feature type="compositionally biased region" description="Basic and acidic residues" evidence="1">
    <location>
        <begin position="76"/>
        <end position="96"/>
    </location>
</feature>
<dbReference type="WBParaSite" id="nRc.2.0.1.t19418-RA">
    <property type="protein sequence ID" value="nRc.2.0.1.t19418-RA"/>
    <property type="gene ID" value="nRc.2.0.1.g19418"/>
</dbReference>
<protein>
    <submittedName>
        <fullName evidence="3">Uncharacterized protein</fullName>
    </submittedName>
</protein>
<keyword evidence="2" id="KW-1185">Reference proteome</keyword>
<accession>A0A915J0G8</accession>
<feature type="region of interest" description="Disordered" evidence="1">
    <location>
        <begin position="74"/>
        <end position="111"/>
    </location>
</feature>
<name>A0A915J0G8_ROMCU</name>
<evidence type="ECO:0000256" key="1">
    <source>
        <dbReference type="SAM" id="MobiDB-lite"/>
    </source>
</evidence>
<dbReference type="Proteomes" id="UP000887565">
    <property type="component" value="Unplaced"/>
</dbReference>
<dbReference type="AlphaFoldDB" id="A0A915J0G8"/>